<dbReference type="Proteomes" id="UP000831113">
    <property type="component" value="Chromosome"/>
</dbReference>
<dbReference type="PANTHER" id="PTHR42715">
    <property type="entry name" value="BETA-GLUCOSIDASE"/>
    <property type="match status" value="1"/>
</dbReference>
<evidence type="ECO:0000256" key="5">
    <source>
        <dbReference type="SAM" id="MobiDB-lite"/>
    </source>
</evidence>
<keyword evidence="4" id="KW-0326">Glycosidase</keyword>
<dbReference type="InterPro" id="IPR026891">
    <property type="entry name" value="Fn3-like"/>
</dbReference>
<evidence type="ECO:0000256" key="6">
    <source>
        <dbReference type="SAM" id="SignalP"/>
    </source>
</evidence>
<dbReference type="Gene3D" id="3.40.50.1700">
    <property type="entry name" value="Glycoside hydrolase family 3 C-terminal domain"/>
    <property type="match status" value="1"/>
</dbReference>
<dbReference type="InterPro" id="IPR036881">
    <property type="entry name" value="Glyco_hydro_3_C_sf"/>
</dbReference>
<name>A0ABY4D2Y1_9BACT</name>
<dbReference type="PANTHER" id="PTHR42715:SF10">
    <property type="entry name" value="BETA-GLUCOSIDASE"/>
    <property type="match status" value="1"/>
</dbReference>
<organism evidence="8 9">
    <name type="scientific">Hymenobacter tibetensis</name>
    <dbReference type="NCBI Taxonomy" id="497967"/>
    <lineage>
        <taxon>Bacteria</taxon>
        <taxon>Pseudomonadati</taxon>
        <taxon>Bacteroidota</taxon>
        <taxon>Cytophagia</taxon>
        <taxon>Cytophagales</taxon>
        <taxon>Hymenobacteraceae</taxon>
        <taxon>Hymenobacter</taxon>
    </lineage>
</organism>
<dbReference type="InterPro" id="IPR013783">
    <property type="entry name" value="Ig-like_fold"/>
</dbReference>
<keyword evidence="3" id="KW-0119">Carbohydrate metabolism</keyword>
<evidence type="ECO:0000256" key="4">
    <source>
        <dbReference type="RuleBase" id="RU361161"/>
    </source>
</evidence>
<dbReference type="RefSeq" id="WP_243801833.1">
    <property type="nucleotide sequence ID" value="NZ_CP094669.1"/>
</dbReference>
<reference evidence="8 9" key="1">
    <citation type="submission" date="2022-03" db="EMBL/GenBank/DDBJ databases">
        <title>Hymenobactersp. isolated from the air.</title>
        <authorList>
            <person name="Won M."/>
            <person name="Kwon S.-W."/>
        </authorList>
    </citation>
    <scope>NUCLEOTIDE SEQUENCE [LARGE SCALE GENOMIC DNA]</scope>
    <source>
        <strain evidence="8 9">KACC 21982</strain>
    </source>
</reference>
<keyword evidence="2 4" id="KW-0378">Hydrolase</keyword>
<accession>A0ABY4D2Y1</accession>
<feature type="compositionally biased region" description="Polar residues" evidence="5">
    <location>
        <begin position="39"/>
        <end position="50"/>
    </location>
</feature>
<gene>
    <name evidence="8" type="ORF">MTX78_08875</name>
</gene>
<dbReference type="GO" id="GO:0016787">
    <property type="term" value="F:hydrolase activity"/>
    <property type="evidence" value="ECO:0007669"/>
    <property type="project" value="UniProtKB-KW"/>
</dbReference>
<dbReference type="SMART" id="SM01217">
    <property type="entry name" value="Fn3_like"/>
    <property type="match status" value="1"/>
</dbReference>
<feature type="chain" id="PRO_5046210590" evidence="6">
    <location>
        <begin position="27"/>
        <end position="770"/>
    </location>
</feature>
<dbReference type="PRINTS" id="PR00133">
    <property type="entry name" value="GLHYDRLASE3"/>
</dbReference>
<evidence type="ECO:0000256" key="3">
    <source>
        <dbReference type="ARBA" id="ARBA00023277"/>
    </source>
</evidence>
<evidence type="ECO:0000313" key="8">
    <source>
        <dbReference type="EMBL" id="UOG76702.1"/>
    </source>
</evidence>
<dbReference type="InterPro" id="IPR001764">
    <property type="entry name" value="Glyco_hydro_3_N"/>
</dbReference>
<proteinExistence type="inferred from homology"/>
<comment type="similarity">
    <text evidence="1 4">Belongs to the glycosyl hydrolase 3 family.</text>
</comment>
<evidence type="ECO:0000256" key="2">
    <source>
        <dbReference type="ARBA" id="ARBA00022801"/>
    </source>
</evidence>
<protein>
    <submittedName>
        <fullName evidence="8">Glycoside hydrolase family 3 C-terminal domain-containing protein</fullName>
    </submittedName>
</protein>
<feature type="signal peptide" evidence="6">
    <location>
        <begin position="1"/>
        <end position="26"/>
    </location>
</feature>
<dbReference type="Pfam" id="PF01915">
    <property type="entry name" value="Glyco_hydro_3_C"/>
    <property type="match status" value="1"/>
</dbReference>
<feature type="region of interest" description="Disordered" evidence="5">
    <location>
        <begin position="28"/>
        <end position="50"/>
    </location>
</feature>
<dbReference type="SUPFAM" id="SSF52279">
    <property type="entry name" value="Beta-D-glucan exohydrolase, C-terminal domain"/>
    <property type="match status" value="1"/>
</dbReference>
<dbReference type="Pfam" id="PF14310">
    <property type="entry name" value="Fn3-like"/>
    <property type="match status" value="1"/>
</dbReference>
<dbReference type="InterPro" id="IPR019800">
    <property type="entry name" value="Glyco_hydro_3_AS"/>
</dbReference>
<dbReference type="InterPro" id="IPR036962">
    <property type="entry name" value="Glyco_hydro_3_N_sf"/>
</dbReference>
<sequence length="770" mass="83283">MPSKSPHFFLLIGSTICCLSVGSSVAQSKSSSAPKKPATQANSASSKNQQVALTTNDAKINALIKKMTLEEKVAMIHGSSSFTSGGVQRLGIPEYTSSDGPHGVRPEHGRDWVLDKGVNDAGTYLPTGNTLAATWNPALGYAYGQVLGSEAKFRGKDVILGPGINIIRTPLNGRNFEYQSEDPFLVSRMAVGYIKGVQDQGVSACVKHYAANNQETKRTTVDVDMSERALHEIYLPGFKAAVQEAGVYSLMGSYNKFRGQWATHNDYLMNKILKDQWGFKGFVISDWGAVHSTMEAINNGTDMEMGTDLLLMNQTVSQTAGGPATKVELSTVYPKFFLGDTVVTLVKSGKVKEELLDDKVRRILRVMYKTNMMEGAKRTPGAYATKEHAATALKVAEEGIVLLKNEGNILPLKKASLKTVAVIGQNADRANSMGGGSSQVKTPYEITPLQGLKNELGTGVTVNYVQGYKIARNQKADAAMIQQAVDAASKADVAIVVGGWTHGYNYAIWDDNAYDAEGPDKPDMNMPFGQDELVQAVLKANPNTIVVLMGGGPIDVSAWEKQAKGIVEAWYPGMEGGNAIAKVLLGTVNPSGKLPMTFPVKLADSPAHKIGNYPTDNPSDPNAVVEHYKDDIFVGYRYFDTYKVAPQFAFGHGLSYTTFKYDNLTVTPGQQNATVKFTVTNTGKVAGAEVAQVYVHDDQASVKRPEKELKGFQKVFLKPGESKTVTLTLDTNAFQYYDEAKKAWVLEPGKFGVLVGGSSRDIRLTGNVTL</sequence>
<evidence type="ECO:0000256" key="1">
    <source>
        <dbReference type="ARBA" id="ARBA00005336"/>
    </source>
</evidence>
<dbReference type="SUPFAM" id="SSF51445">
    <property type="entry name" value="(Trans)glycosidases"/>
    <property type="match status" value="1"/>
</dbReference>
<dbReference type="InterPro" id="IPR002772">
    <property type="entry name" value="Glyco_hydro_3_C"/>
</dbReference>
<feature type="domain" description="Fibronectin type III-like" evidence="7">
    <location>
        <begin position="689"/>
        <end position="759"/>
    </location>
</feature>
<dbReference type="EMBL" id="CP094669">
    <property type="protein sequence ID" value="UOG76702.1"/>
    <property type="molecule type" value="Genomic_DNA"/>
</dbReference>
<dbReference type="InterPro" id="IPR050288">
    <property type="entry name" value="Cellulose_deg_GH3"/>
</dbReference>
<dbReference type="InterPro" id="IPR017853">
    <property type="entry name" value="GH"/>
</dbReference>
<keyword evidence="6" id="KW-0732">Signal</keyword>
<dbReference type="Gene3D" id="2.60.40.10">
    <property type="entry name" value="Immunoglobulins"/>
    <property type="match status" value="1"/>
</dbReference>
<keyword evidence="9" id="KW-1185">Reference proteome</keyword>
<evidence type="ECO:0000313" key="9">
    <source>
        <dbReference type="Proteomes" id="UP000831113"/>
    </source>
</evidence>
<dbReference type="Pfam" id="PF00933">
    <property type="entry name" value="Glyco_hydro_3"/>
    <property type="match status" value="1"/>
</dbReference>
<evidence type="ECO:0000259" key="7">
    <source>
        <dbReference type="SMART" id="SM01217"/>
    </source>
</evidence>
<dbReference type="Gene3D" id="3.20.20.300">
    <property type="entry name" value="Glycoside hydrolase, family 3, N-terminal domain"/>
    <property type="match status" value="1"/>
</dbReference>
<dbReference type="PROSITE" id="PS00775">
    <property type="entry name" value="GLYCOSYL_HYDROL_F3"/>
    <property type="match status" value="1"/>
</dbReference>
<feature type="compositionally biased region" description="Low complexity" evidence="5">
    <location>
        <begin position="28"/>
        <end position="38"/>
    </location>
</feature>